<reference evidence="2" key="1">
    <citation type="submission" date="2022-06" db="EMBL/GenBank/DDBJ databases">
        <title>Aquibacillus sp. a new bacterium isolated from soil saline samples.</title>
        <authorList>
            <person name="Galisteo C."/>
            <person name="De La Haba R."/>
            <person name="Sanchez-Porro C."/>
            <person name="Ventosa A."/>
        </authorList>
    </citation>
    <scope>NUCLEOTIDE SEQUENCE</scope>
    <source>
        <strain evidence="2">JCM 12387</strain>
    </source>
</reference>
<dbReference type="RefSeq" id="WP_259867084.1">
    <property type="nucleotide sequence ID" value="NZ_JAMQJZ010000017.1"/>
</dbReference>
<comment type="caution">
    <text evidence="2">The sequence shown here is derived from an EMBL/GenBank/DDBJ whole genome shotgun (WGS) entry which is preliminary data.</text>
</comment>
<sequence length="353" mass="39697">MHKWLTICAIFLMIGCTNSENEEQSIGSENSTDKNNSVQTLAENLQEPWEIVEWDERIYISERNGAIVEVNDGEKKRKPVSLEKSLADRPEAGLLGLAFPETFEDDQQVFAYYSYVEGQEVFQRIVILEEQENEWVENKVVLDQIPGGQYHQGGRIEIGPDDKLFATTGDATIPELAQNKDSLAGKILRINFDGSVPEDNPFTDSYVYSYGHRNPQGLAWNEQGELYATEHGNQAHDEVNKIESGQNYGWPEIEGDEQQEGMETPLIHSGDNTWAPSGMTYYNGSFYFASLRGQALRKFDQTSITQEIVLDGYGRIRDALATDGGVYVITNNTDGRGNPSSQDDQLIFLKLDD</sequence>
<dbReference type="PANTHER" id="PTHR19328:SF13">
    <property type="entry name" value="HIPL1 PROTEIN"/>
    <property type="match status" value="1"/>
</dbReference>
<accession>A0A9X3WLX7</accession>
<dbReference type="InterPro" id="IPR012938">
    <property type="entry name" value="Glc/Sorbosone_DH"/>
</dbReference>
<proteinExistence type="predicted"/>
<protein>
    <submittedName>
        <fullName evidence="2">PQQ-dependent sugar dehydrogenase</fullName>
    </submittedName>
</protein>
<dbReference type="InterPro" id="IPR011041">
    <property type="entry name" value="Quinoprot_gluc/sorb_DH_b-prop"/>
</dbReference>
<dbReference type="SUPFAM" id="SSF50952">
    <property type="entry name" value="Soluble quinoprotein glucose dehydrogenase"/>
    <property type="match status" value="1"/>
</dbReference>
<dbReference type="Gene3D" id="2.120.10.30">
    <property type="entry name" value="TolB, C-terminal domain"/>
    <property type="match status" value="1"/>
</dbReference>
<dbReference type="PANTHER" id="PTHR19328">
    <property type="entry name" value="HEDGEHOG-INTERACTING PROTEIN"/>
    <property type="match status" value="1"/>
</dbReference>
<evidence type="ECO:0000313" key="2">
    <source>
        <dbReference type="EMBL" id="MDC3422177.1"/>
    </source>
</evidence>
<keyword evidence="3" id="KW-1185">Reference proteome</keyword>
<evidence type="ECO:0000259" key="1">
    <source>
        <dbReference type="Pfam" id="PF07995"/>
    </source>
</evidence>
<dbReference type="InterPro" id="IPR011042">
    <property type="entry name" value="6-blade_b-propeller_TolB-like"/>
</dbReference>
<name>A0A9X3WLX7_9BACI</name>
<dbReference type="EMBL" id="JAMQJZ010000017">
    <property type="protein sequence ID" value="MDC3422177.1"/>
    <property type="molecule type" value="Genomic_DNA"/>
</dbReference>
<feature type="domain" description="Glucose/Sorbosone dehydrogenase" evidence="1">
    <location>
        <begin position="45"/>
        <end position="336"/>
    </location>
</feature>
<dbReference type="PROSITE" id="PS51257">
    <property type="entry name" value="PROKAR_LIPOPROTEIN"/>
    <property type="match status" value="1"/>
</dbReference>
<dbReference type="AlphaFoldDB" id="A0A9X3WLX7"/>
<dbReference type="Proteomes" id="UP001145072">
    <property type="component" value="Unassembled WGS sequence"/>
</dbReference>
<evidence type="ECO:0000313" key="3">
    <source>
        <dbReference type="Proteomes" id="UP001145072"/>
    </source>
</evidence>
<gene>
    <name evidence="2" type="ORF">NC661_17655</name>
</gene>
<organism evidence="2 3">
    <name type="scientific">Aquibacillus koreensis</name>
    <dbReference type="NCBI Taxonomy" id="279446"/>
    <lineage>
        <taxon>Bacteria</taxon>
        <taxon>Bacillati</taxon>
        <taxon>Bacillota</taxon>
        <taxon>Bacilli</taxon>
        <taxon>Bacillales</taxon>
        <taxon>Bacillaceae</taxon>
        <taxon>Aquibacillus</taxon>
    </lineage>
</organism>
<dbReference type="Pfam" id="PF07995">
    <property type="entry name" value="GSDH"/>
    <property type="match status" value="1"/>
</dbReference>